<dbReference type="STRING" id="653733.Selin_0405"/>
<dbReference type="PROSITE" id="PS52050">
    <property type="entry name" value="WYL"/>
    <property type="match status" value="1"/>
</dbReference>
<dbReference type="Proteomes" id="UP000002572">
    <property type="component" value="Chromosome"/>
</dbReference>
<keyword evidence="4" id="KW-1185">Reference proteome</keyword>
<dbReference type="InterPro" id="IPR036390">
    <property type="entry name" value="WH_DNA-bd_sf"/>
</dbReference>
<dbReference type="OrthoDB" id="7626446at2"/>
<dbReference type="InParanoid" id="E6W033"/>
<dbReference type="Pfam" id="PF25583">
    <property type="entry name" value="WCX"/>
    <property type="match status" value="1"/>
</dbReference>
<dbReference type="AlphaFoldDB" id="E6W033"/>
<dbReference type="InterPro" id="IPR036388">
    <property type="entry name" value="WH-like_DNA-bd_sf"/>
</dbReference>
<dbReference type="eggNOG" id="COG2378">
    <property type="taxonomic scope" value="Bacteria"/>
</dbReference>
<dbReference type="InterPro" id="IPR057727">
    <property type="entry name" value="WCX_dom"/>
</dbReference>
<dbReference type="SUPFAM" id="SSF46785">
    <property type="entry name" value="Winged helix' DNA-binding domain"/>
    <property type="match status" value="1"/>
</dbReference>
<dbReference type="RefSeq" id="WP_013505048.1">
    <property type="nucleotide sequence ID" value="NC_014836.1"/>
</dbReference>
<organism evidence="3 4">
    <name type="scientific">Desulfurispirillum indicum (strain ATCC BAA-1389 / DSM 22839 / S5)</name>
    <dbReference type="NCBI Taxonomy" id="653733"/>
    <lineage>
        <taxon>Bacteria</taxon>
        <taxon>Pseudomonadati</taxon>
        <taxon>Chrysiogenota</taxon>
        <taxon>Chrysiogenia</taxon>
        <taxon>Chrysiogenales</taxon>
        <taxon>Chrysiogenaceae</taxon>
        <taxon>Desulfurispirillum</taxon>
    </lineage>
</organism>
<reference evidence="3 4" key="1">
    <citation type="submission" date="2010-12" db="EMBL/GenBank/DDBJ databases">
        <title>Complete sequence of Desulfurispirillum indicum S5.</title>
        <authorList>
            <consortium name="US DOE Joint Genome Institute"/>
            <person name="Lucas S."/>
            <person name="Copeland A."/>
            <person name="Lapidus A."/>
            <person name="Cheng J.-F."/>
            <person name="Goodwin L."/>
            <person name="Pitluck S."/>
            <person name="Chertkov O."/>
            <person name="Held B."/>
            <person name="Detter J.C."/>
            <person name="Han C."/>
            <person name="Tapia R."/>
            <person name="Land M."/>
            <person name="Hauser L."/>
            <person name="Kyrpides N."/>
            <person name="Ivanova N."/>
            <person name="Mikhailova N."/>
            <person name="Haggblom M."/>
            <person name="Rauschenbach I."/>
            <person name="Bini E."/>
            <person name="Woyke T."/>
        </authorList>
    </citation>
    <scope>NUCLEOTIDE SEQUENCE [LARGE SCALE GENOMIC DNA]</scope>
    <source>
        <strain evidence="4">ATCC BAA-1389 / DSM 22839 / S5</strain>
    </source>
</reference>
<dbReference type="PANTHER" id="PTHR34580:SF1">
    <property type="entry name" value="PROTEIN PAFC"/>
    <property type="match status" value="1"/>
</dbReference>
<proteinExistence type="predicted"/>
<evidence type="ECO:0000259" key="1">
    <source>
        <dbReference type="Pfam" id="PF13280"/>
    </source>
</evidence>
<evidence type="ECO:0000313" key="3">
    <source>
        <dbReference type="EMBL" id="ADU65159.1"/>
    </source>
</evidence>
<dbReference type="EMBL" id="CP002432">
    <property type="protein sequence ID" value="ADU65159.1"/>
    <property type="molecule type" value="Genomic_DNA"/>
</dbReference>
<sequence length="335" mass="38377">MDKKFDTLLRQWKMLQMLRRRPVLSTREIQQKLRDDGFEVTLRTIQRDLQKLSAVFPIACDEKKPIGWKWAKGGESFSIPGMDTTTALTLRMVDEYLGKLLPKSCMASLSPHMLRAKAILSEQASNTLGHWPEKIRVIPRSMPLIAPQVEPEVLETLYDALLASRRCKARYRRRGEEQASEYLVNPLGLVVNDQIFYLVCTLREYDHVVLLALHRFESAQMVDTPSRKPAGFDLDEYLASGALGFANTPSKTISLQLRISRELAEHLQECPLSTNQTLSGQADADDQFLLKARVLDTRQLRWWLLGFADQVEVLAPKSLRQEFAEKSARMAERYE</sequence>
<dbReference type="Gene3D" id="1.10.10.10">
    <property type="entry name" value="Winged helix-like DNA-binding domain superfamily/Winged helix DNA-binding domain"/>
    <property type="match status" value="1"/>
</dbReference>
<dbReference type="InterPro" id="IPR051534">
    <property type="entry name" value="CBASS_pafABC_assoc_protein"/>
</dbReference>
<dbReference type="KEGG" id="din:Selin_0405"/>
<name>E6W033_DESIS</name>
<dbReference type="PANTHER" id="PTHR34580">
    <property type="match status" value="1"/>
</dbReference>
<evidence type="ECO:0000313" key="4">
    <source>
        <dbReference type="Proteomes" id="UP000002572"/>
    </source>
</evidence>
<dbReference type="Pfam" id="PF13280">
    <property type="entry name" value="WYL"/>
    <property type="match status" value="1"/>
</dbReference>
<gene>
    <name evidence="3" type="ordered locus">Selin_0405</name>
</gene>
<evidence type="ECO:0000259" key="2">
    <source>
        <dbReference type="Pfam" id="PF25583"/>
    </source>
</evidence>
<protein>
    <submittedName>
        <fullName evidence="3">Transcriptional factor</fullName>
    </submittedName>
</protein>
<accession>E6W033</accession>
<dbReference type="HOGENOM" id="CLU_041141_0_1_0"/>
<dbReference type="InterPro" id="IPR026881">
    <property type="entry name" value="WYL_dom"/>
</dbReference>
<feature type="domain" description="WCX" evidence="2">
    <location>
        <begin position="252"/>
        <end position="331"/>
    </location>
</feature>
<feature type="domain" description="WYL" evidence="1">
    <location>
        <begin position="152"/>
        <end position="221"/>
    </location>
</feature>